<dbReference type="SUPFAM" id="SSF51556">
    <property type="entry name" value="Metallo-dependent hydrolases"/>
    <property type="match status" value="1"/>
</dbReference>
<evidence type="ECO:0000256" key="1">
    <source>
        <dbReference type="ARBA" id="ARBA00022801"/>
    </source>
</evidence>
<evidence type="ECO:0000313" key="3">
    <source>
        <dbReference type="EMBL" id="KAA5547333.1"/>
    </source>
</evidence>
<protein>
    <submittedName>
        <fullName evidence="3">Amidohydrolase family protein</fullName>
    </submittedName>
</protein>
<comment type="caution">
    <text evidence="3">The sequence shown here is derived from an EMBL/GenBank/DDBJ whole genome shotgun (WGS) entry which is preliminary data.</text>
</comment>
<dbReference type="InterPro" id="IPR011059">
    <property type="entry name" value="Metal-dep_hydrolase_composite"/>
</dbReference>
<evidence type="ECO:0000313" key="4">
    <source>
        <dbReference type="Proteomes" id="UP000324479"/>
    </source>
</evidence>
<dbReference type="GO" id="GO:0016810">
    <property type="term" value="F:hydrolase activity, acting on carbon-nitrogen (but not peptide) bonds"/>
    <property type="evidence" value="ECO:0007669"/>
    <property type="project" value="InterPro"/>
</dbReference>
<dbReference type="InterPro" id="IPR050287">
    <property type="entry name" value="MTA/SAH_deaminase"/>
</dbReference>
<proteinExistence type="predicted"/>
<dbReference type="InterPro" id="IPR006680">
    <property type="entry name" value="Amidohydro-rel"/>
</dbReference>
<dbReference type="PANTHER" id="PTHR43794:SF11">
    <property type="entry name" value="AMIDOHYDROLASE-RELATED DOMAIN-CONTAINING PROTEIN"/>
    <property type="match status" value="1"/>
</dbReference>
<gene>
    <name evidence="3" type="ORF">FYK55_00640</name>
</gene>
<keyword evidence="4" id="KW-1185">Reference proteome</keyword>
<accession>A0A5M6DIM8</accession>
<evidence type="ECO:0000259" key="2">
    <source>
        <dbReference type="Pfam" id="PF01979"/>
    </source>
</evidence>
<dbReference type="AlphaFoldDB" id="A0A5M6DIM8"/>
<keyword evidence="1 3" id="KW-0378">Hydrolase</keyword>
<name>A0A5M6DIM8_9BACT</name>
<dbReference type="Proteomes" id="UP000324479">
    <property type="component" value="Unassembled WGS sequence"/>
</dbReference>
<dbReference type="Pfam" id="PF01979">
    <property type="entry name" value="Amidohydro_1"/>
    <property type="match status" value="1"/>
</dbReference>
<sequence length="395" mass="43113">MPIDRPPIRSGVIQVVDHRIVQVQSDQHSAVASGRTVDLGDVAVLPRLVNAHTHLEFSDCRLPIGNPGIRLSEWIGQVIAARGQASAQQRRERIAAGVAESEAAGVGLIGDIATTPSVYPVRRHSGIVSFAEVLGLSAERGEERLSAAEEHRRSLQGMPAVWRAVSPHAPYSTPERLVGRCVDLARRWDGPVAMHLAESPDERRLLISGDGPFADTLKAGGLWREGLFPTASQRPVADLIELLARSPRALLVHGNDLRQDEIELLSRLLNVSVVYCPRTHAFFGYDRHPVDRLLRAGVRVALGTDSRASNPDLNLWREVQFLLRKRPDLDPHRVLEMATVSGADALLGPGGNRFGRISPGMGVRGTLTSVPTDASTVEQLWRDLAEREIGCMESV</sequence>
<feature type="domain" description="Amidohydrolase-related" evidence="2">
    <location>
        <begin position="44"/>
        <end position="346"/>
    </location>
</feature>
<dbReference type="PANTHER" id="PTHR43794">
    <property type="entry name" value="AMINOHYDROLASE SSNA-RELATED"/>
    <property type="match status" value="1"/>
</dbReference>
<organism evidence="3 4">
    <name type="scientific">Roseiconus nitratireducens</name>
    <dbReference type="NCBI Taxonomy" id="2605748"/>
    <lineage>
        <taxon>Bacteria</taxon>
        <taxon>Pseudomonadati</taxon>
        <taxon>Planctomycetota</taxon>
        <taxon>Planctomycetia</taxon>
        <taxon>Pirellulales</taxon>
        <taxon>Pirellulaceae</taxon>
        <taxon>Roseiconus</taxon>
    </lineage>
</organism>
<dbReference type="Gene3D" id="3.20.20.140">
    <property type="entry name" value="Metal-dependent hydrolases"/>
    <property type="match status" value="1"/>
</dbReference>
<dbReference type="EMBL" id="VWOX01000001">
    <property type="protein sequence ID" value="KAA5547333.1"/>
    <property type="molecule type" value="Genomic_DNA"/>
</dbReference>
<dbReference type="SUPFAM" id="SSF51338">
    <property type="entry name" value="Composite domain of metallo-dependent hydrolases"/>
    <property type="match status" value="1"/>
</dbReference>
<dbReference type="InterPro" id="IPR032466">
    <property type="entry name" value="Metal_Hydrolase"/>
</dbReference>
<reference evidence="3 4" key="1">
    <citation type="submission" date="2019-08" db="EMBL/GenBank/DDBJ databases">
        <authorList>
            <person name="Dhanesh K."/>
            <person name="Kumar G."/>
            <person name="Sasikala C."/>
            <person name="Venkata Ramana C."/>
        </authorList>
    </citation>
    <scope>NUCLEOTIDE SEQUENCE [LARGE SCALE GENOMIC DNA]</scope>
    <source>
        <strain evidence="3 4">JC645</strain>
    </source>
</reference>